<keyword evidence="3" id="KW-1185">Reference proteome</keyword>
<dbReference type="PROSITE" id="PS51782">
    <property type="entry name" value="LYSM"/>
    <property type="match status" value="1"/>
</dbReference>
<gene>
    <name evidence="2" type="ORF">GS3922_03825</name>
</gene>
<organism evidence="2 3">
    <name type="scientific">Geobacillus subterraneus</name>
    <dbReference type="NCBI Taxonomy" id="129338"/>
    <lineage>
        <taxon>Bacteria</taxon>
        <taxon>Bacillati</taxon>
        <taxon>Bacillota</taxon>
        <taxon>Bacilli</taxon>
        <taxon>Bacillales</taxon>
        <taxon>Anoxybacillaceae</taxon>
        <taxon>Geobacillus</taxon>
    </lineage>
</organism>
<accession>A0ABM6A9M2</accession>
<evidence type="ECO:0000259" key="1">
    <source>
        <dbReference type="PROSITE" id="PS51782"/>
    </source>
</evidence>
<evidence type="ECO:0000313" key="2">
    <source>
        <dbReference type="EMBL" id="AMX82880.1"/>
    </source>
</evidence>
<dbReference type="Gene3D" id="3.10.350.10">
    <property type="entry name" value="LysM domain"/>
    <property type="match status" value="1"/>
</dbReference>
<feature type="domain" description="LysM" evidence="1">
    <location>
        <begin position="45"/>
        <end position="98"/>
    </location>
</feature>
<dbReference type="CDD" id="cd00118">
    <property type="entry name" value="LysM"/>
    <property type="match status" value="1"/>
</dbReference>
<dbReference type="RefSeq" id="WP_063165260.1">
    <property type="nucleotide sequence ID" value="NZ_CP014342.1"/>
</dbReference>
<dbReference type="SMART" id="SM00257">
    <property type="entry name" value="LysM"/>
    <property type="match status" value="1"/>
</dbReference>
<dbReference type="InterPro" id="IPR036779">
    <property type="entry name" value="LysM_dom_sf"/>
</dbReference>
<dbReference type="Proteomes" id="UP000076226">
    <property type="component" value="Chromosome"/>
</dbReference>
<dbReference type="EMBL" id="CP014342">
    <property type="protein sequence ID" value="AMX82880.1"/>
    <property type="molecule type" value="Genomic_DNA"/>
</dbReference>
<protein>
    <recommendedName>
        <fullName evidence="1">LysM domain-containing protein</fullName>
    </recommendedName>
</protein>
<evidence type="ECO:0000313" key="3">
    <source>
        <dbReference type="Proteomes" id="UP000076226"/>
    </source>
</evidence>
<sequence length="103" mass="11440">MKKWFLLLVAFLVGYIAYEDVTVGTLPGSSKAPVVRENTGMPSYKVIKIKAGDTLLSIAEREQQGPLPVSIETLIRDFEKLNPEAKADALQIGKTYKIPVYEK</sequence>
<proteinExistence type="predicted"/>
<dbReference type="GeneID" id="32408740"/>
<dbReference type="InterPro" id="IPR018392">
    <property type="entry name" value="LysM"/>
</dbReference>
<name>A0ABM6A9M2_9BACL</name>
<reference evidence="2 3" key="1">
    <citation type="submission" date="2016-02" db="EMBL/GenBank/DDBJ databases">
        <title>Complete genome sequence of Geobacillus subterraneus KCTC 3922T.</title>
        <authorList>
            <person name="Lee D.-W."/>
            <person name="Lee Y.-J."/>
            <person name="Lee S.-J."/>
            <person name="Park G.-S."/>
            <person name="Lee S.-J."/>
            <person name="Shin J.-H."/>
        </authorList>
    </citation>
    <scope>NUCLEOTIDE SEQUENCE [LARGE SCALE GENOMIC DNA]</scope>
    <source>
        <strain evidence="2 3">KCTC 3922</strain>
    </source>
</reference>